<keyword evidence="2" id="KW-0687">Ribonucleoprotein</keyword>
<reference evidence="2" key="1">
    <citation type="submission" date="2020-02" db="EMBL/GenBank/DDBJ databases">
        <authorList>
            <person name="Meier V. D."/>
        </authorList>
    </citation>
    <scope>NUCLEOTIDE SEQUENCE</scope>
    <source>
        <strain evidence="2">AVDCRST_MAG45</strain>
    </source>
</reference>
<dbReference type="AlphaFoldDB" id="A0A6J4T8X1"/>
<feature type="compositionally biased region" description="Basic residues" evidence="1">
    <location>
        <begin position="41"/>
        <end position="53"/>
    </location>
</feature>
<feature type="non-terminal residue" evidence="2">
    <location>
        <position position="132"/>
    </location>
</feature>
<dbReference type="EMBL" id="CADCVU010000195">
    <property type="protein sequence ID" value="CAA9517084.1"/>
    <property type="molecule type" value="Genomic_DNA"/>
</dbReference>
<gene>
    <name evidence="2" type="ORF">AVDCRST_MAG45-2268</name>
</gene>
<feature type="compositionally biased region" description="Basic and acidic residues" evidence="1">
    <location>
        <begin position="17"/>
        <end position="40"/>
    </location>
</feature>
<evidence type="ECO:0000313" key="2">
    <source>
        <dbReference type="EMBL" id="CAA9517084.1"/>
    </source>
</evidence>
<feature type="compositionally biased region" description="Basic residues" evidence="1">
    <location>
        <begin position="65"/>
        <end position="76"/>
    </location>
</feature>
<protein>
    <submittedName>
        <fullName evidence="2">SSU ribosomal protein S11p (S14e)</fullName>
    </submittedName>
</protein>
<keyword evidence="2" id="KW-0689">Ribosomal protein</keyword>
<name>A0A6J4T8X1_9ACTN</name>
<proteinExistence type="predicted"/>
<sequence>GAAAPRARPRTAAGPQEHSDRTGSHQDQLQQHDRLADRPRGQRHRVGVRRRGRLQGLAQVDTLRRSGHRRLGRPQGHRAGPREGRGLRARLGLGPRDRHSLAAGRRPRGHGHARRHPAGPQRRAPQEAPEGL</sequence>
<dbReference type="GO" id="GO:0005840">
    <property type="term" value="C:ribosome"/>
    <property type="evidence" value="ECO:0007669"/>
    <property type="project" value="UniProtKB-KW"/>
</dbReference>
<organism evidence="2">
    <name type="scientific">uncultured Solirubrobacterales bacterium</name>
    <dbReference type="NCBI Taxonomy" id="768556"/>
    <lineage>
        <taxon>Bacteria</taxon>
        <taxon>Bacillati</taxon>
        <taxon>Actinomycetota</taxon>
        <taxon>Thermoleophilia</taxon>
        <taxon>Solirubrobacterales</taxon>
        <taxon>environmental samples</taxon>
    </lineage>
</organism>
<evidence type="ECO:0000256" key="1">
    <source>
        <dbReference type="SAM" id="MobiDB-lite"/>
    </source>
</evidence>
<feature type="compositionally biased region" description="Basic residues" evidence="1">
    <location>
        <begin position="105"/>
        <end position="117"/>
    </location>
</feature>
<feature type="region of interest" description="Disordered" evidence="1">
    <location>
        <begin position="1"/>
        <end position="132"/>
    </location>
</feature>
<accession>A0A6J4T8X1</accession>
<feature type="non-terminal residue" evidence="2">
    <location>
        <position position="1"/>
    </location>
</feature>
<feature type="compositionally biased region" description="Low complexity" evidence="1">
    <location>
        <begin position="1"/>
        <end position="15"/>
    </location>
</feature>